<sequence length="93" mass="10673">MSRKLSTANISNNGISDSSSWDFRFPELESSRRHWSDPWSLSSYQGPRLFSLSMTSVDRNSKKVKVINVDSEPYGSCSTQGCRELRFLNFLMK</sequence>
<accession>A0ABD1HLH8</accession>
<evidence type="ECO:0000313" key="2">
    <source>
        <dbReference type="EMBL" id="KAL1557162.1"/>
    </source>
</evidence>
<comment type="caution">
    <text evidence="2">The sequence shown here is derived from an EMBL/GenBank/DDBJ whole genome shotgun (WGS) entry which is preliminary data.</text>
</comment>
<keyword evidence="3" id="KW-1185">Reference proteome</keyword>
<evidence type="ECO:0000313" key="3">
    <source>
        <dbReference type="Proteomes" id="UP001567538"/>
    </source>
</evidence>
<dbReference type="Proteomes" id="UP001567538">
    <property type="component" value="Unassembled WGS sequence"/>
</dbReference>
<feature type="compositionally biased region" description="Low complexity" evidence="1">
    <location>
        <begin position="9"/>
        <end position="20"/>
    </location>
</feature>
<dbReference type="EMBL" id="JBEAFC010000005">
    <property type="protein sequence ID" value="KAL1557162.1"/>
    <property type="molecule type" value="Genomic_DNA"/>
</dbReference>
<dbReference type="AlphaFoldDB" id="A0ABD1HLH8"/>
<name>A0ABD1HLH8_SALDI</name>
<feature type="region of interest" description="Disordered" evidence="1">
    <location>
        <begin position="1"/>
        <end position="22"/>
    </location>
</feature>
<gene>
    <name evidence="2" type="ORF">AAHA92_12685</name>
</gene>
<protein>
    <submittedName>
        <fullName evidence="2">Wings apart-like protein 2</fullName>
    </submittedName>
</protein>
<evidence type="ECO:0000256" key="1">
    <source>
        <dbReference type="SAM" id="MobiDB-lite"/>
    </source>
</evidence>
<proteinExistence type="predicted"/>
<reference evidence="2 3" key="1">
    <citation type="submission" date="2024-06" db="EMBL/GenBank/DDBJ databases">
        <title>A chromosome level genome sequence of Diviner's sage (Salvia divinorum).</title>
        <authorList>
            <person name="Ford S.A."/>
            <person name="Ro D.-K."/>
            <person name="Ness R.W."/>
            <person name="Phillips M.A."/>
        </authorList>
    </citation>
    <scope>NUCLEOTIDE SEQUENCE [LARGE SCALE GENOMIC DNA]</scope>
    <source>
        <strain evidence="2">SAF-2024a</strain>
        <tissue evidence="2">Leaf</tissue>
    </source>
</reference>
<organism evidence="2 3">
    <name type="scientific">Salvia divinorum</name>
    <name type="common">Maria pastora</name>
    <name type="synonym">Diviner's sage</name>
    <dbReference type="NCBI Taxonomy" id="28513"/>
    <lineage>
        <taxon>Eukaryota</taxon>
        <taxon>Viridiplantae</taxon>
        <taxon>Streptophyta</taxon>
        <taxon>Embryophyta</taxon>
        <taxon>Tracheophyta</taxon>
        <taxon>Spermatophyta</taxon>
        <taxon>Magnoliopsida</taxon>
        <taxon>eudicotyledons</taxon>
        <taxon>Gunneridae</taxon>
        <taxon>Pentapetalae</taxon>
        <taxon>asterids</taxon>
        <taxon>lamiids</taxon>
        <taxon>Lamiales</taxon>
        <taxon>Lamiaceae</taxon>
        <taxon>Nepetoideae</taxon>
        <taxon>Mentheae</taxon>
        <taxon>Salviinae</taxon>
        <taxon>Salvia</taxon>
        <taxon>Salvia subgen. Calosphace</taxon>
    </lineage>
</organism>